<feature type="compositionally biased region" description="Basic and acidic residues" evidence="1">
    <location>
        <begin position="340"/>
        <end position="355"/>
    </location>
</feature>
<evidence type="ECO:0000313" key="2">
    <source>
        <dbReference type="EMBL" id="CEH12289.1"/>
    </source>
</evidence>
<proteinExistence type="predicted"/>
<evidence type="ECO:0000256" key="1">
    <source>
        <dbReference type="SAM" id="MobiDB-lite"/>
    </source>
</evidence>
<organism evidence="2 3">
    <name type="scientific">Ceraceosorus bombacis</name>
    <dbReference type="NCBI Taxonomy" id="401625"/>
    <lineage>
        <taxon>Eukaryota</taxon>
        <taxon>Fungi</taxon>
        <taxon>Dikarya</taxon>
        <taxon>Basidiomycota</taxon>
        <taxon>Ustilaginomycotina</taxon>
        <taxon>Exobasidiomycetes</taxon>
        <taxon>Ceraceosorales</taxon>
        <taxon>Ceraceosoraceae</taxon>
        <taxon>Ceraceosorus</taxon>
    </lineage>
</organism>
<evidence type="ECO:0000313" key="3">
    <source>
        <dbReference type="Proteomes" id="UP000054845"/>
    </source>
</evidence>
<dbReference type="OrthoDB" id="10280819at2759"/>
<feature type="region of interest" description="Disordered" evidence="1">
    <location>
        <begin position="340"/>
        <end position="369"/>
    </location>
</feature>
<dbReference type="AlphaFoldDB" id="A0A0P1B8K9"/>
<feature type="compositionally biased region" description="Acidic residues" evidence="1">
    <location>
        <begin position="356"/>
        <end position="366"/>
    </location>
</feature>
<reference evidence="2 3" key="1">
    <citation type="submission" date="2014-09" db="EMBL/GenBank/DDBJ databases">
        <authorList>
            <person name="Magalhaes I.L.F."/>
            <person name="Oliveira U."/>
            <person name="Santos F.R."/>
            <person name="Vidigal T.H.D.A."/>
            <person name="Brescovit A.D."/>
            <person name="Santos A.J."/>
        </authorList>
    </citation>
    <scope>NUCLEOTIDE SEQUENCE [LARGE SCALE GENOMIC DNA]</scope>
</reference>
<keyword evidence="3" id="KW-1185">Reference proteome</keyword>
<protein>
    <submittedName>
        <fullName evidence="2">Uncharacterized protein</fullName>
    </submittedName>
</protein>
<dbReference type="Proteomes" id="UP000054845">
    <property type="component" value="Unassembled WGS sequence"/>
</dbReference>
<sequence>MPAEDVPHLPPELQTLISELAAETNVSSALALSSTSKMLSASAVKSLFSHPFLHTLGQVKSFTAALRRSPELKPLVKSLAIEDRYLHLSTSIADYPDSHDFDKPDEREPATFELCELIEDLVTSHNLSALALTVTGARNFIDIFQQASPPKQPFTQRLALDKLALTGTDIQSSFLFKWFHSRQLILYTCDDAMWGMGTFNNFRYSTCPSDSDSHPGQSVSAPLELIYCVGNVSGHVGEEAAVQALLPLHKALLCRHTNNKVDPRFERVVLRMRRSLASEAQVQATVEKGKNLFNPPIEVAGWDTKHAKTQIEAEQLDLTSGAWLHIGGAKDLEKDVEQLGDVKDWSDDDESRITEYDAEDYDEGGNSEDVQMDALRDALLS</sequence>
<dbReference type="EMBL" id="CCYA01000147">
    <property type="protein sequence ID" value="CEH12289.1"/>
    <property type="molecule type" value="Genomic_DNA"/>
</dbReference>
<accession>A0A0P1B8K9</accession>
<name>A0A0P1B8K9_9BASI</name>